<gene>
    <name evidence="3" type="ORF">PMG11_10454</name>
</gene>
<evidence type="ECO:0000313" key="4">
    <source>
        <dbReference type="Proteomes" id="UP000042958"/>
    </source>
</evidence>
<protein>
    <submittedName>
        <fullName evidence="3">Uncharacterized protein</fullName>
    </submittedName>
</protein>
<accession>A0A0F7TZC7</accession>
<dbReference type="EMBL" id="CDHK01000013">
    <property type="protein sequence ID" value="CEJ61938.1"/>
    <property type="molecule type" value="Genomic_DNA"/>
</dbReference>
<sequence>MSQSERRTFINYDLSNPRPTQSQRRNVSAFIGRHFRNRSAPAQQAQSLPHNDDGRRLPLLPSPSAVVNGRQVVRNSQPCSSGGARCSSQQIGTGSEFSDSVGPCSNGFSPLLRPVVECLVPAYPTEHRQKIFQILDFHIHYILNLKTHWGEGPNAFARCWVQMICSDIVLFDSVAAFSHGIRITTLGDQVTPTAGMLWHKARALRGLQAKLSAENVDKVAVRASNETILATFYLMEAAARFGHSTEFKTHCLGFLHMMHLRGQVISPCLEDLYFTQAAGLVEGTEMAAKLRHGLIPNAPPIPSHESVAITSDARILSLQYLQPGLQSERVLRDTIDSLPVGFRDLAATGSLSTDFILLLEEQLQQYDNTTEAAERQMKGIRKAWLLASQSHNAVEELACLGIIAFPTRHTAQMQLFPELSLLKGVKLLGQQVRFFGLAGPFCFLELRAWVILAGAEIATTAGAALKQHAYDMMTELLFEERWIDSWRSIERAVKGYLWNEKTTVAWKRYWTSYQDVNRS</sequence>
<dbReference type="AlphaFoldDB" id="A0A0F7TZC7"/>
<evidence type="ECO:0000256" key="1">
    <source>
        <dbReference type="SAM" id="Coils"/>
    </source>
</evidence>
<proteinExistence type="predicted"/>
<feature type="region of interest" description="Disordered" evidence="2">
    <location>
        <begin position="1"/>
        <end position="25"/>
    </location>
</feature>
<feature type="compositionally biased region" description="Polar residues" evidence="2">
    <location>
        <begin position="40"/>
        <end position="49"/>
    </location>
</feature>
<keyword evidence="1" id="KW-0175">Coiled coil</keyword>
<dbReference type="Proteomes" id="UP000042958">
    <property type="component" value="Unassembled WGS sequence"/>
</dbReference>
<feature type="region of interest" description="Disordered" evidence="2">
    <location>
        <begin position="38"/>
        <end position="59"/>
    </location>
</feature>
<evidence type="ECO:0000313" key="3">
    <source>
        <dbReference type="EMBL" id="CEJ61938.1"/>
    </source>
</evidence>
<feature type="coiled-coil region" evidence="1">
    <location>
        <begin position="356"/>
        <end position="383"/>
    </location>
</feature>
<reference evidence="4" key="1">
    <citation type="journal article" date="2015" name="Genome Announc.">
        <title>Draft genome sequence of the fungus Penicillium brasilianum MG11.</title>
        <authorList>
            <person name="Horn F."/>
            <person name="Linde J."/>
            <person name="Mattern D.J."/>
            <person name="Walther G."/>
            <person name="Guthke R."/>
            <person name="Brakhage A.A."/>
            <person name="Valiante V."/>
        </authorList>
    </citation>
    <scope>NUCLEOTIDE SEQUENCE [LARGE SCALE GENOMIC DNA]</scope>
    <source>
        <strain evidence="4">MG11</strain>
    </source>
</reference>
<feature type="compositionally biased region" description="Polar residues" evidence="2">
    <location>
        <begin position="13"/>
        <end position="25"/>
    </location>
</feature>
<name>A0A0F7TZC7_PENBI</name>
<dbReference type="OrthoDB" id="4159781at2759"/>
<organism evidence="3 4">
    <name type="scientific">Penicillium brasilianum</name>
    <dbReference type="NCBI Taxonomy" id="104259"/>
    <lineage>
        <taxon>Eukaryota</taxon>
        <taxon>Fungi</taxon>
        <taxon>Dikarya</taxon>
        <taxon>Ascomycota</taxon>
        <taxon>Pezizomycotina</taxon>
        <taxon>Eurotiomycetes</taxon>
        <taxon>Eurotiomycetidae</taxon>
        <taxon>Eurotiales</taxon>
        <taxon>Aspergillaceae</taxon>
        <taxon>Penicillium</taxon>
    </lineage>
</organism>
<evidence type="ECO:0000256" key="2">
    <source>
        <dbReference type="SAM" id="MobiDB-lite"/>
    </source>
</evidence>
<keyword evidence="4" id="KW-1185">Reference proteome</keyword>